<evidence type="ECO:0000259" key="1">
    <source>
        <dbReference type="Pfam" id="PF03432"/>
    </source>
</evidence>
<evidence type="ECO:0000313" key="2">
    <source>
        <dbReference type="EMBL" id="ABQ70034.1"/>
    </source>
</evidence>
<dbReference type="Pfam" id="PF11843">
    <property type="entry name" value="DUF3363"/>
    <property type="match status" value="1"/>
</dbReference>
<proteinExistence type="predicted"/>
<dbReference type="EMBL" id="CP000699">
    <property type="protein sequence ID" value="ABQ70034.1"/>
    <property type="molecule type" value="Genomic_DNA"/>
</dbReference>
<dbReference type="InterPro" id="IPR005094">
    <property type="entry name" value="Endonuclease_MobA/VirD2"/>
</dbReference>
<dbReference type="Proteomes" id="UP000001989">
    <property type="component" value="Chromosome"/>
</dbReference>
<accession>A0A9J9HE93</accession>
<gene>
    <name evidence="2" type="ordered locus">Swit_3688</name>
</gene>
<feature type="domain" description="MobA/VirD2-like nuclease" evidence="1">
    <location>
        <begin position="156"/>
        <end position="243"/>
    </location>
</feature>
<dbReference type="AlphaFoldDB" id="A0A9J9HE93"/>
<organism evidence="2 3">
    <name type="scientific">Rhizorhabdus wittichii (strain DSM 6014 / CCUG 31198 / JCM 15750 / NBRC 105917 / EY 4224 / RW1)</name>
    <name type="common">Sphingomonas wittichii</name>
    <dbReference type="NCBI Taxonomy" id="392499"/>
    <lineage>
        <taxon>Bacteria</taxon>
        <taxon>Pseudomonadati</taxon>
        <taxon>Pseudomonadota</taxon>
        <taxon>Alphaproteobacteria</taxon>
        <taxon>Sphingomonadales</taxon>
        <taxon>Sphingomonadaceae</taxon>
        <taxon>Rhizorhabdus</taxon>
    </lineage>
</organism>
<name>A0A9J9HE93_RHIWR</name>
<dbReference type="InterPro" id="IPR021795">
    <property type="entry name" value="DUF3363"/>
</dbReference>
<evidence type="ECO:0000313" key="3">
    <source>
        <dbReference type="Proteomes" id="UP000001989"/>
    </source>
</evidence>
<keyword evidence="3" id="KW-1185">Reference proteome</keyword>
<reference evidence="2 3" key="1">
    <citation type="journal article" date="2010" name="J. Bacteriol.">
        <title>Genome sequence of the dioxin-mineralizing bacterium Sphingomonas wittichii RW1.</title>
        <authorList>
            <person name="Miller T.R."/>
            <person name="Delcher A.L."/>
            <person name="Salzberg S.L."/>
            <person name="Saunders E."/>
            <person name="Detter J.C."/>
            <person name="Halden R.U."/>
        </authorList>
    </citation>
    <scope>NUCLEOTIDE SEQUENCE [LARGE SCALE GENOMIC DNA]</scope>
    <source>
        <strain evidence="3">DSM 6014 / CCUG 31198 / JCM 15750 / NBRC 105917 / EY 4224 / RW1</strain>
    </source>
</reference>
<protein>
    <submittedName>
        <fullName evidence="2">Type IV secretory pathway VirD2 components (Relaxase)-like protein</fullName>
    </submittedName>
</protein>
<dbReference type="KEGG" id="swi:Swit_3688"/>
<dbReference type="Pfam" id="PF03432">
    <property type="entry name" value="Relaxase"/>
    <property type="match status" value="1"/>
</dbReference>
<sequence length="603" mass="66917">MRKSRTVRRWLETSSAQGLPHIAACPGMSRDDDFRLRPGRIRSRGSQRALPIIVQALAAAQRAGGHVSRRGRIVAPGRSTFGRGRVASVRATHRLGHRSRQVIVKARVVRHGGRASLAAHLNYLQRDGVTRDGERGVLFGAEAEGLDRNEFATVCENDRHHFRFIVSPEDAPQMGDLKGFTRELMTRMEKDLGTRLDWRAVEHWNTDNPHVHIIVRGVGEDGQNLVISRDYIREGMRAQAREIVTQELGPRTDLEIRQSLERQVEAERWTEIDRDLSRTMQRNGLIDMAPEPGVRPDGDHVLRMGRLRKLERLGLASEIAPGQWTLAGDAQAALRELGERDDIIKRMHKAMSDRGIDRGAGSYVLDTDPAQPVVGRLVDRGLHDELTGKAYAIVDGIDGRTHHVQLPDIEATGDCRPGAIVELRRFEDRKGRQRVALAVRSDMDLEAQVRAPGATWLDRRNLASDGHDLGGGFGTEVRAAMEARAEHLADEGLARRQGQRIIFARNLLDTLRRRELDAAAKDLSAEIGLPHAPSKAGEYVAGTVRQRITLASGRFAMIDNGLSFQLVPWSPSLDRQIGKHISGVMRAGGGVDWSFGRGRGLGL</sequence>